<keyword evidence="5" id="KW-1185">Reference proteome</keyword>
<dbReference type="EMBL" id="JACSQA010000001">
    <property type="protein sequence ID" value="MBD8025028.1"/>
    <property type="molecule type" value="Genomic_DNA"/>
</dbReference>
<name>A0ABR8X6T6_9BACL</name>
<evidence type="ECO:0000256" key="1">
    <source>
        <dbReference type="ARBA" id="ARBA00023125"/>
    </source>
</evidence>
<dbReference type="Proteomes" id="UP000640930">
    <property type="component" value="Unassembled WGS sequence"/>
</dbReference>
<protein>
    <submittedName>
        <fullName evidence="4">TetR family transcriptional regulator</fullName>
    </submittedName>
</protein>
<dbReference type="RefSeq" id="WP_191705617.1">
    <property type="nucleotide sequence ID" value="NZ_JACSQA010000001.1"/>
</dbReference>
<dbReference type="Pfam" id="PF08360">
    <property type="entry name" value="TetR_C_5"/>
    <property type="match status" value="1"/>
</dbReference>
<dbReference type="InterPro" id="IPR009057">
    <property type="entry name" value="Homeodomain-like_sf"/>
</dbReference>
<dbReference type="Pfam" id="PF00440">
    <property type="entry name" value="TetR_N"/>
    <property type="match status" value="1"/>
</dbReference>
<feature type="DNA-binding region" description="H-T-H motif" evidence="2">
    <location>
        <begin position="17"/>
        <end position="36"/>
    </location>
</feature>
<reference evidence="4 5" key="1">
    <citation type="submission" date="2020-08" db="EMBL/GenBank/DDBJ databases">
        <title>A Genomic Blueprint of the Chicken Gut Microbiome.</title>
        <authorList>
            <person name="Gilroy R."/>
            <person name="Ravi A."/>
            <person name="Getino M."/>
            <person name="Pursley I."/>
            <person name="Horton D.L."/>
            <person name="Alikhan N.-F."/>
            <person name="Baker D."/>
            <person name="Gharbi K."/>
            <person name="Hall N."/>
            <person name="Watson M."/>
            <person name="Adriaenssens E.M."/>
            <person name="Foster-Nyarko E."/>
            <person name="Jarju S."/>
            <person name="Secka A."/>
            <person name="Antonio M."/>
            <person name="Oren A."/>
            <person name="Chaudhuri R."/>
            <person name="La Ragione R.M."/>
            <person name="Hildebrand F."/>
            <person name="Pallen M.J."/>
        </authorList>
    </citation>
    <scope>NUCLEOTIDE SEQUENCE [LARGE SCALE GENOMIC DNA]</scope>
    <source>
        <strain evidence="4 5">Re31</strain>
    </source>
</reference>
<feature type="domain" description="HTH tetR-type" evidence="3">
    <location>
        <begin position="1"/>
        <end position="54"/>
    </location>
</feature>
<dbReference type="InterPro" id="IPR050624">
    <property type="entry name" value="HTH-type_Tx_Regulator"/>
</dbReference>
<gene>
    <name evidence="4" type="ORF">H9636_00020</name>
</gene>
<dbReference type="SUPFAM" id="SSF48498">
    <property type="entry name" value="Tetracyclin repressor-like, C-terminal domain"/>
    <property type="match status" value="1"/>
</dbReference>
<dbReference type="PANTHER" id="PTHR43479:SF11">
    <property type="entry name" value="ACREF_ENVCD OPERON REPRESSOR-RELATED"/>
    <property type="match status" value="1"/>
</dbReference>
<dbReference type="PANTHER" id="PTHR43479">
    <property type="entry name" value="ACREF/ENVCD OPERON REPRESSOR-RELATED"/>
    <property type="match status" value="1"/>
</dbReference>
<proteinExistence type="predicted"/>
<dbReference type="InterPro" id="IPR013571">
    <property type="entry name" value="Tscrpt_reg_QacR_C"/>
</dbReference>
<dbReference type="Gene3D" id="1.10.10.60">
    <property type="entry name" value="Homeodomain-like"/>
    <property type="match status" value="1"/>
</dbReference>
<dbReference type="PROSITE" id="PS50977">
    <property type="entry name" value="HTH_TETR_2"/>
    <property type="match status" value="1"/>
</dbReference>
<evidence type="ECO:0000259" key="3">
    <source>
        <dbReference type="PROSITE" id="PS50977"/>
    </source>
</evidence>
<evidence type="ECO:0000256" key="2">
    <source>
        <dbReference type="PROSITE-ProRule" id="PRU00335"/>
    </source>
</evidence>
<dbReference type="InterPro" id="IPR036271">
    <property type="entry name" value="Tet_transcr_reg_TetR-rel_C_sf"/>
</dbReference>
<accession>A0ABR8X6T6</accession>
<sequence length="110" mass="12810">MENAALIFSQKGYNQTSIQDISKASGYSKGHIYYHFQNKEKLFVLLAQNSMEEWYTKWMAKEAFYFTTTEKLYGIAMHVLYNYLTPLFKGGQELAVNPTSRIESVKGFKR</sequence>
<dbReference type="SUPFAM" id="SSF46689">
    <property type="entry name" value="Homeodomain-like"/>
    <property type="match status" value="1"/>
</dbReference>
<keyword evidence="1 2" id="KW-0238">DNA-binding</keyword>
<dbReference type="InterPro" id="IPR001647">
    <property type="entry name" value="HTH_TetR"/>
</dbReference>
<comment type="caution">
    <text evidence="4">The sequence shown here is derived from an EMBL/GenBank/DDBJ whole genome shotgun (WGS) entry which is preliminary data.</text>
</comment>
<evidence type="ECO:0000313" key="4">
    <source>
        <dbReference type="EMBL" id="MBD8025028.1"/>
    </source>
</evidence>
<dbReference type="Gene3D" id="1.10.357.10">
    <property type="entry name" value="Tetracycline Repressor, domain 2"/>
    <property type="match status" value="1"/>
</dbReference>
<evidence type="ECO:0000313" key="5">
    <source>
        <dbReference type="Proteomes" id="UP000640930"/>
    </source>
</evidence>
<organism evidence="4 5">
    <name type="scientific">Ureibacillus galli</name>
    <dbReference type="NCBI Taxonomy" id="2762222"/>
    <lineage>
        <taxon>Bacteria</taxon>
        <taxon>Bacillati</taxon>
        <taxon>Bacillota</taxon>
        <taxon>Bacilli</taxon>
        <taxon>Bacillales</taxon>
        <taxon>Caryophanaceae</taxon>
        <taxon>Ureibacillus</taxon>
    </lineage>
</organism>